<organism evidence="1 2">
    <name type="scientific">Trachymyrmex cornetzi</name>
    <dbReference type="NCBI Taxonomy" id="471704"/>
    <lineage>
        <taxon>Eukaryota</taxon>
        <taxon>Metazoa</taxon>
        <taxon>Ecdysozoa</taxon>
        <taxon>Arthropoda</taxon>
        <taxon>Hexapoda</taxon>
        <taxon>Insecta</taxon>
        <taxon>Pterygota</taxon>
        <taxon>Neoptera</taxon>
        <taxon>Endopterygota</taxon>
        <taxon>Hymenoptera</taxon>
        <taxon>Apocrita</taxon>
        <taxon>Aculeata</taxon>
        <taxon>Formicoidea</taxon>
        <taxon>Formicidae</taxon>
        <taxon>Myrmicinae</taxon>
        <taxon>Trachymyrmex</taxon>
    </lineage>
</organism>
<evidence type="ECO:0000313" key="2">
    <source>
        <dbReference type="Proteomes" id="UP000078492"/>
    </source>
</evidence>
<dbReference type="EMBL" id="KQ980414">
    <property type="protein sequence ID" value="KYN16148.1"/>
    <property type="molecule type" value="Genomic_DNA"/>
</dbReference>
<accession>A0A151J2E1</accession>
<keyword evidence="2" id="KW-1185">Reference proteome</keyword>
<name>A0A151J2E1_9HYME</name>
<evidence type="ECO:0000313" key="1">
    <source>
        <dbReference type="EMBL" id="KYN16148.1"/>
    </source>
</evidence>
<protein>
    <submittedName>
        <fullName evidence="1">Uncharacterized protein</fullName>
    </submittedName>
</protein>
<reference evidence="1 2" key="1">
    <citation type="submission" date="2015-09" db="EMBL/GenBank/DDBJ databases">
        <title>Trachymyrmex cornetzi WGS genome.</title>
        <authorList>
            <person name="Nygaard S."/>
            <person name="Hu H."/>
            <person name="Boomsma J."/>
            <person name="Zhang G."/>
        </authorList>
    </citation>
    <scope>NUCLEOTIDE SEQUENCE [LARGE SCALE GENOMIC DNA]</scope>
    <source>
        <strain evidence="1">Tcor2-1</strain>
        <tissue evidence="1">Whole body</tissue>
    </source>
</reference>
<gene>
    <name evidence="1" type="ORF">ALC57_11602</name>
</gene>
<dbReference type="AlphaFoldDB" id="A0A151J2E1"/>
<sequence>MSFNNLEGQLARWLERLQAYDFEVLYRKGLAHGNADGLSRRPCEDFGCQYCGKVEAKEALKQENLIARISLSEENSEIWRKEQLEDPNISIFLLSKETGERPAWREIASRDASAKVYWTYWDSLEIRDGLLYKRWEALIING</sequence>
<proteinExistence type="predicted"/>
<dbReference type="Proteomes" id="UP000078492">
    <property type="component" value="Unassembled WGS sequence"/>
</dbReference>